<accession>A0A4Q6XMS6</accession>
<protein>
    <submittedName>
        <fullName evidence="1">Uncharacterized protein</fullName>
    </submittedName>
</protein>
<evidence type="ECO:0000313" key="1">
    <source>
        <dbReference type="EMBL" id="RZF58622.1"/>
    </source>
</evidence>
<dbReference type="AlphaFoldDB" id="A0A4Q6XMS6"/>
<dbReference type="OrthoDB" id="8905727at2"/>
<evidence type="ECO:0000313" key="2">
    <source>
        <dbReference type="Proteomes" id="UP000292085"/>
    </source>
</evidence>
<gene>
    <name evidence="1" type="ORF">EWE75_24405</name>
</gene>
<sequence length="139" mass="15985">MLVDDTQFPIVRMHYNSVDDRGDEVSFHIFEDILERKQRFVLIGLGAESDHVHSNEERKRLTLWMKRNREALHTYVRAMVYVEPSPAKRFLAKTSAPIFQKFWGYPIVVSESEAEAEGIAARLLAGEQPAQIEAEQPDA</sequence>
<name>A0A4Q6XMS6_9SPHN</name>
<dbReference type="RefSeq" id="WP_130160611.1">
    <property type="nucleotide sequence ID" value="NZ_SGIS01000127.1"/>
</dbReference>
<dbReference type="EMBL" id="SGIS01000127">
    <property type="protein sequence ID" value="RZF58622.1"/>
    <property type="molecule type" value="Genomic_DNA"/>
</dbReference>
<reference evidence="1 2" key="1">
    <citation type="submission" date="2019-02" db="EMBL/GenBank/DDBJ databases">
        <authorList>
            <person name="Li Y."/>
        </authorList>
    </citation>
    <scope>NUCLEOTIDE SEQUENCE [LARGE SCALE GENOMIC DNA]</scope>
    <source>
        <strain evidence="1 2">3-7</strain>
    </source>
</reference>
<organism evidence="1 2">
    <name type="scientific">Sphingomonas populi</name>
    <dbReference type="NCBI Taxonomy" id="2484750"/>
    <lineage>
        <taxon>Bacteria</taxon>
        <taxon>Pseudomonadati</taxon>
        <taxon>Pseudomonadota</taxon>
        <taxon>Alphaproteobacteria</taxon>
        <taxon>Sphingomonadales</taxon>
        <taxon>Sphingomonadaceae</taxon>
        <taxon>Sphingomonas</taxon>
    </lineage>
</organism>
<dbReference type="Proteomes" id="UP000292085">
    <property type="component" value="Unassembled WGS sequence"/>
</dbReference>
<proteinExistence type="predicted"/>
<comment type="caution">
    <text evidence="1">The sequence shown here is derived from an EMBL/GenBank/DDBJ whole genome shotgun (WGS) entry which is preliminary data.</text>
</comment>
<keyword evidence="2" id="KW-1185">Reference proteome</keyword>